<evidence type="ECO:0000313" key="3">
    <source>
        <dbReference type="Proteomes" id="UP000002495"/>
    </source>
</evidence>
<keyword evidence="1" id="KW-1133">Transmembrane helix</keyword>
<dbReference type="KEGG" id="hhe:HH_1217"/>
<keyword evidence="1" id="KW-0812">Transmembrane</keyword>
<keyword evidence="1" id="KW-0472">Membrane</keyword>
<reference evidence="2 3" key="1">
    <citation type="journal article" date="2003" name="Proc. Natl. Acad. Sci. U.S.A.">
        <title>The complete genome sequence of the carcinogenic bacterium Helicobacter hepaticus.</title>
        <authorList>
            <person name="Suerbaum S."/>
            <person name="Josenhans C."/>
            <person name="Sterzenbach T."/>
            <person name="Drescher B."/>
            <person name="Brandt P."/>
            <person name="Bell M."/>
            <person name="Droege M."/>
            <person name="Fartmann B."/>
            <person name="Fischer H.-P."/>
            <person name="Ge Z."/>
            <person name="Hoerster A."/>
            <person name="Holland R."/>
            <person name="Klein K."/>
            <person name="Koenig J."/>
            <person name="Macko L."/>
            <person name="Mendz G.L."/>
            <person name="Nyakatura G."/>
            <person name="Schauer D.B."/>
            <person name="Shen Z."/>
            <person name="Weber J."/>
            <person name="Frosch M."/>
            <person name="Fox J.G."/>
        </authorList>
    </citation>
    <scope>NUCLEOTIDE SEQUENCE [LARGE SCALE GENOMIC DNA]</scope>
    <source>
        <strain evidence="3">ATCC 51449 / 3B1</strain>
    </source>
</reference>
<feature type="transmembrane region" description="Helical" evidence="1">
    <location>
        <begin position="21"/>
        <end position="43"/>
    </location>
</feature>
<gene>
    <name evidence="2" type="ordered locus">HH_1217</name>
</gene>
<dbReference type="AlphaFoldDB" id="Q7VGV3"/>
<organism evidence="2 3">
    <name type="scientific">Helicobacter hepaticus (strain ATCC 51449 / 3B1)</name>
    <dbReference type="NCBI Taxonomy" id="235279"/>
    <lineage>
        <taxon>Bacteria</taxon>
        <taxon>Pseudomonadati</taxon>
        <taxon>Campylobacterota</taxon>
        <taxon>Epsilonproteobacteria</taxon>
        <taxon>Campylobacterales</taxon>
        <taxon>Helicobacteraceae</taxon>
        <taxon>Helicobacter</taxon>
    </lineage>
</organism>
<dbReference type="HOGENOM" id="CLU_2770215_0_0_7"/>
<dbReference type="Proteomes" id="UP000002495">
    <property type="component" value="Chromosome"/>
</dbReference>
<sequence length="69" mass="7853">MGKSDRREFVGRIFMILPRAIEFYFCICFIIASFFFFSSSLVVADFTSFFLVEATCFALLPFAISEAAP</sequence>
<evidence type="ECO:0000256" key="1">
    <source>
        <dbReference type="SAM" id="Phobius"/>
    </source>
</evidence>
<proteinExistence type="predicted"/>
<name>Q7VGV3_HELHP</name>
<keyword evidence="3" id="KW-1185">Reference proteome</keyword>
<evidence type="ECO:0000313" key="2">
    <source>
        <dbReference type="EMBL" id="AAP77814.1"/>
    </source>
</evidence>
<dbReference type="EMBL" id="AE017125">
    <property type="protein sequence ID" value="AAP77814.1"/>
    <property type="molecule type" value="Genomic_DNA"/>
</dbReference>
<accession>Q7VGV3</accession>
<protein>
    <submittedName>
        <fullName evidence="2">Uncharacterized protein</fullName>
    </submittedName>
</protein>